<comment type="caution">
    <text evidence="1">The sequence shown here is derived from an EMBL/GenBank/DDBJ whole genome shotgun (WGS) entry which is preliminary data.</text>
</comment>
<sequence>MCAYPAARKYSVRWLGSPPEQDTWDSRSSILREITDVFRYYESLGSGHPGVIAGVNYLAVKENGEAICEVKNEKNTVF</sequence>
<evidence type="ECO:0000313" key="1">
    <source>
        <dbReference type="EMBL" id="CAK7924458.1"/>
    </source>
</evidence>
<reference evidence="1" key="1">
    <citation type="submission" date="2024-01" db="EMBL/GenBank/DDBJ databases">
        <authorList>
            <person name="Webb A."/>
        </authorList>
    </citation>
    <scope>NUCLEOTIDE SEQUENCE</scope>
    <source>
        <strain evidence="1">Pm1</strain>
    </source>
</reference>
<organism evidence="1 2">
    <name type="scientific">Peronospora matthiolae</name>
    <dbReference type="NCBI Taxonomy" id="2874970"/>
    <lineage>
        <taxon>Eukaryota</taxon>
        <taxon>Sar</taxon>
        <taxon>Stramenopiles</taxon>
        <taxon>Oomycota</taxon>
        <taxon>Peronosporomycetes</taxon>
        <taxon>Peronosporales</taxon>
        <taxon>Peronosporaceae</taxon>
        <taxon>Peronospora</taxon>
    </lineage>
</organism>
<gene>
    <name evidence="1" type="ORF">PM001_LOCUS9608</name>
</gene>
<accession>A0AAV1TRR3</accession>
<dbReference type="Gene3D" id="2.40.50.40">
    <property type="match status" value="1"/>
</dbReference>
<dbReference type="Proteomes" id="UP001162060">
    <property type="component" value="Unassembled WGS sequence"/>
</dbReference>
<dbReference type="EMBL" id="CAKLBY020000075">
    <property type="protein sequence ID" value="CAK7924458.1"/>
    <property type="molecule type" value="Genomic_DNA"/>
</dbReference>
<dbReference type="SUPFAM" id="SSF54160">
    <property type="entry name" value="Chromo domain-like"/>
    <property type="match status" value="1"/>
</dbReference>
<dbReference type="InterPro" id="IPR016197">
    <property type="entry name" value="Chromo-like_dom_sf"/>
</dbReference>
<dbReference type="AlphaFoldDB" id="A0AAV1TRR3"/>
<evidence type="ECO:0008006" key="3">
    <source>
        <dbReference type="Google" id="ProtNLM"/>
    </source>
</evidence>
<proteinExistence type="predicted"/>
<evidence type="ECO:0000313" key="2">
    <source>
        <dbReference type="Proteomes" id="UP001162060"/>
    </source>
</evidence>
<name>A0AAV1TRR3_9STRA</name>
<protein>
    <recommendedName>
        <fullName evidence="3">Chromo domain-containing protein</fullName>
    </recommendedName>
</protein>